<protein>
    <submittedName>
        <fullName evidence="1">Spore coat protein YutH</fullName>
    </submittedName>
</protein>
<reference evidence="1 2" key="1">
    <citation type="submission" date="2021-01" db="EMBL/GenBank/DDBJ databases">
        <title>Genomic Encyclopedia of Type Strains, Phase IV (KMG-IV): sequencing the most valuable type-strain genomes for metagenomic binning, comparative biology and taxonomic classification.</title>
        <authorList>
            <person name="Goeker M."/>
        </authorList>
    </citation>
    <scope>NUCLEOTIDE SEQUENCE [LARGE SCALE GENOMIC DNA]</scope>
    <source>
        <strain evidence="1 2">DSM 28236</strain>
    </source>
</reference>
<dbReference type="Proteomes" id="UP000808914">
    <property type="component" value="Unassembled WGS sequence"/>
</dbReference>
<evidence type="ECO:0000313" key="2">
    <source>
        <dbReference type="Proteomes" id="UP000808914"/>
    </source>
</evidence>
<dbReference type="InterPro" id="IPR011009">
    <property type="entry name" value="Kinase-like_dom_sf"/>
</dbReference>
<keyword evidence="1" id="KW-0167">Capsid protein</keyword>
<dbReference type="Gene3D" id="3.90.1200.10">
    <property type="match status" value="1"/>
</dbReference>
<comment type="caution">
    <text evidence="1">The sequence shown here is derived from an EMBL/GenBank/DDBJ whole genome shotgun (WGS) entry which is preliminary data.</text>
</comment>
<dbReference type="SUPFAM" id="SSF56112">
    <property type="entry name" value="Protein kinase-like (PK-like)"/>
    <property type="match status" value="1"/>
</dbReference>
<gene>
    <name evidence="1" type="ORF">JOD45_002313</name>
</gene>
<dbReference type="RefSeq" id="WP_205003987.1">
    <property type="nucleotide sequence ID" value="NZ_JAFBER010000015.1"/>
</dbReference>
<proteinExistence type="predicted"/>
<dbReference type="PANTHER" id="PTHR39179">
    <property type="entry name" value="SPORE COAT PROTEIN I"/>
    <property type="match status" value="1"/>
</dbReference>
<evidence type="ECO:0000313" key="1">
    <source>
        <dbReference type="EMBL" id="MBM7646088.1"/>
    </source>
</evidence>
<organism evidence="1 2">
    <name type="scientific">Scopulibacillus daqui</name>
    <dbReference type="NCBI Taxonomy" id="1469162"/>
    <lineage>
        <taxon>Bacteria</taxon>
        <taxon>Bacillati</taxon>
        <taxon>Bacillota</taxon>
        <taxon>Bacilli</taxon>
        <taxon>Bacillales</taxon>
        <taxon>Sporolactobacillaceae</taxon>
        <taxon>Scopulibacillus</taxon>
    </lineage>
</organism>
<dbReference type="InterPro" id="IPR047175">
    <property type="entry name" value="CotS-like"/>
</dbReference>
<accession>A0ABS2Q1K8</accession>
<keyword evidence="1" id="KW-0946">Virion</keyword>
<dbReference type="PANTHER" id="PTHR39179:SF2">
    <property type="entry name" value="ENDOSPORE COAT-ASSOCIATED PROTEIN YUTH"/>
    <property type="match status" value="1"/>
</dbReference>
<keyword evidence="2" id="KW-1185">Reference proteome</keyword>
<sequence>MNNRSFHYDQYRKDAVQNQTVELPLDKFHHDDIEELAALAYGFRQRGEKGVAVIAPEQKKKWAARKNEDTVLLIVPPHFRQNVPLPKELARFHQSGSFFQFRKLDDTPYVNNVNYWINRLDDLWDRYKECQKSRTITDFENHFIKVFPYFAGLGENAVQYMVDLRLDYSVFEKPAVCHHRFTDDTWAFGPYWIKSPADWVIDHPSRDLAEWMRGAVLDNKSYQEIESFLQAYHQENPITSLGKSLIMGRLLFPLSFIELSEAYFEDKKRNESLYMDVLLKSLSRMEQYESFLKWFAQENLAEIKTVDWLVSNVKR</sequence>
<dbReference type="EMBL" id="JAFBER010000015">
    <property type="protein sequence ID" value="MBM7646088.1"/>
    <property type="molecule type" value="Genomic_DNA"/>
</dbReference>
<name>A0ABS2Q1K8_9BACL</name>